<dbReference type="EMBL" id="VTWH01000001">
    <property type="protein sequence ID" value="KAA0972185.1"/>
    <property type="molecule type" value="Genomic_DNA"/>
</dbReference>
<accession>A0A5B0E233</accession>
<protein>
    <submittedName>
        <fullName evidence="3">XdhC family protein</fullName>
    </submittedName>
</protein>
<name>A0A5B0E233_9HYPH</name>
<feature type="domain" description="XdhC- CoxI" evidence="1">
    <location>
        <begin position="27"/>
        <end position="90"/>
    </location>
</feature>
<evidence type="ECO:0000313" key="3">
    <source>
        <dbReference type="EMBL" id="KAA0972185.1"/>
    </source>
</evidence>
<dbReference type="Proteomes" id="UP000324738">
    <property type="component" value="Unassembled WGS sequence"/>
</dbReference>
<reference evidence="3 4" key="1">
    <citation type="submission" date="2019-08" db="EMBL/GenBank/DDBJ databases">
        <title>Aureimonas fodiniaquatilis sp. nov., isolated from a coal mine wastewater.</title>
        <authorList>
            <person name="Kim W."/>
        </authorList>
    </citation>
    <scope>NUCLEOTIDE SEQUENCE [LARGE SCALE GENOMIC DNA]</scope>
    <source>
        <strain evidence="3 4">CAU 1482</strain>
    </source>
</reference>
<dbReference type="InterPro" id="IPR003777">
    <property type="entry name" value="XdhC_CoxI"/>
</dbReference>
<organism evidence="3 4">
    <name type="scientific">Aureimonas fodinaquatilis</name>
    <dbReference type="NCBI Taxonomy" id="2565783"/>
    <lineage>
        <taxon>Bacteria</taxon>
        <taxon>Pseudomonadati</taxon>
        <taxon>Pseudomonadota</taxon>
        <taxon>Alphaproteobacteria</taxon>
        <taxon>Hyphomicrobiales</taxon>
        <taxon>Aurantimonadaceae</taxon>
        <taxon>Aureimonas</taxon>
    </lineage>
</organism>
<dbReference type="Pfam" id="PF13478">
    <property type="entry name" value="XdhC_C"/>
    <property type="match status" value="1"/>
</dbReference>
<evidence type="ECO:0000259" key="1">
    <source>
        <dbReference type="Pfam" id="PF02625"/>
    </source>
</evidence>
<keyword evidence="4" id="KW-1185">Reference proteome</keyword>
<dbReference type="Pfam" id="PF02625">
    <property type="entry name" value="XdhC_CoxI"/>
    <property type="match status" value="1"/>
</dbReference>
<dbReference type="PANTHER" id="PTHR30388:SF4">
    <property type="entry name" value="MOLYBDENUM COFACTOR INSERTION CHAPERONE PAOD"/>
    <property type="match status" value="1"/>
</dbReference>
<sequence length="341" mass="36783">MSGSSSHPLPLYLLDVGAPLAELAAHDGNGVLAIITAVDGPSYRPVGAMMAFLANGQQVGSLSSGCVEADLALHAKKALKSGNPVTLRYGKGSPFFDIVLPCGGGLEILLVPRPSLPRLQQAHNLHETRQSFALAFNVITGLSHIAMERQTGFHDGLFHVRIVPETRFLIFGKGTEALIFAGLLHAAHYSAVLMSHDAETLLGAQNIGLRIQRIHESGFPEFITVDQHTAAALFYHEHEREIPVLEQLLCTNAFYIGAQGSLQARETRLRELVRRGVSPVELARLHGPIGLVRSARDPRTLAVSVLAEILEKMQKIGETPPTSLLPSKDIGRYRDAAASEA</sequence>
<dbReference type="InterPro" id="IPR027051">
    <property type="entry name" value="XdhC_Rossmann_dom"/>
</dbReference>
<dbReference type="InterPro" id="IPR052698">
    <property type="entry name" value="MoCofactor_Util/Proc"/>
</dbReference>
<gene>
    <name evidence="3" type="ORF">FPY71_03465</name>
</gene>
<evidence type="ECO:0000313" key="4">
    <source>
        <dbReference type="Proteomes" id="UP000324738"/>
    </source>
</evidence>
<feature type="domain" description="XdhC Rossmann" evidence="2">
    <location>
        <begin position="169"/>
        <end position="309"/>
    </location>
</feature>
<comment type="caution">
    <text evidence="3">The sequence shown here is derived from an EMBL/GenBank/DDBJ whole genome shotgun (WGS) entry which is preliminary data.</text>
</comment>
<dbReference type="AlphaFoldDB" id="A0A5B0E233"/>
<evidence type="ECO:0000259" key="2">
    <source>
        <dbReference type="Pfam" id="PF13478"/>
    </source>
</evidence>
<dbReference type="Gene3D" id="3.40.50.720">
    <property type="entry name" value="NAD(P)-binding Rossmann-like Domain"/>
    <property type="match status" value="1"/>
</dbReference>
<dbReference type="PANTHER" id="PTHR30388">
    <property type="entry name" value="ALDEHYDE OXIDOREDUCTASE MOLYBDENUM COFACTOR ASSEMBLY PROTEIN"/>
    <property type="match status" value="1"/>
</dbReference>
<proteinExistence type="predicted"/>